<dbReference type="Gene3D" id="3.20.20.60">
    <property type="entry name" value="Phosphoenolpyruvate-binding domains"/>
    <property type="match status" value="1"/>
</dbReference>
<keyword evidence="2" id="KW-1185">Reference proteome</keyword>
<dbReference type="EMBL" id="VLTJ01000028">
    <property type="protein sequence ID" value="TSH93342.1"/>
    <property type="molecule type" value="Genomic_DNA"/>
</dbReference>
<dbReference type="SUPFAM" id="SSF51621">
    <property type="entry name" value="Phosphoenolpyruvate/pyruvate domain"/>
    <property type="match status" value="1"/>
</dbReference>
<sequence>MDGKNGRAASRLRTKIESGKCVWLAGAYDALSATLAQQAGFEGIFTTGLGISASHLGRPDIELYTMTENLAVTSAIAEALPHAPIISDCDTGYGDVRNVIRTVRNFERAGVAGVVLEDQVSPKRCPLLPGVPELNPVDDAVAKIEAACAARNQPETLIIARTDAQSMDECIARARAYAEAGADLVQPTSVCVQSFDDLLRLKREVPKPISLMVLSWLEVELAPAQIEQVAGLATFPLVGLLSTVRALQENYTALAAHHDAGKLPREKASLKEFEHIWDDFMDATSRLVNTGTRSLAKRAPAEQ</sequence>
<dbReference type="PANTHER" id="PTHR42905:SF5">
    <property type="entry name" value="CARBOXYVINYL-CARBOXYPHOSPHONATE PHOSPHORYLMUTASE, CHLOROPLASTIC"/>
    <property type="match status" value="1"/>
</dbReference>
<comment type="caution">
    <text evidence="1">The sequence shown here is derived from an EMBL/GenBank/DDBJ whole genome shotgun (WGS) entry which is preliminary data.</text>
</comment>
<dbReference type="PANTHER" id="PTHR42905">
    <property type="entry name" value="PHOSPHOENOLPYRUVATE CARBOXYLASE"/>
    <property type="match status" value="1"/>
</dbReference>
<gene>
    <name evidence="1" type="ORF">FOZ76_13810</name>
</gene>
<dbReference type="Proteomes" id="UP000318405">
    <property type="component" value="Unassembled WGS sequence"/>
</dbReference>
<proteinExistence type="predicted"/>
<evidence type="ECO:0000313" key="2">
    <source>
        <dbReference type="Proteomes" id="UP000318405"/>
    </source>
</evidence>
<dbReference type="GO" id="GO:0016833">
    <property type="term" value="F:oxo-acid-lyase activity"/>
    <property type="evidence" value="ECO:0007669"/>
    <property type="project" value="UniProtKB-ARBA"/>
</dbReference>
<dbReference type="InterPro" id="IPR015813">
    <property type="entry name" value="Pyrv/PenolPyrv_kinase-like_dom"/>
</dbReference>
<dbReference type="CDD" id="cd00377">
    <property type="entry name" value="ICL_PEPM"/>
    <property type="match status" value="1"/>
</dbReference>
<dbReference type="AlphaFoldDB" id="A0A556AKC1"/>
<protein>
    <submittedName>
        <fullName evidence="1">Isocitrate lyase/PEP mutase family protein</fullName>
    </submittedName>
</protein>
<evidence type="ECO:0000313" key="1">
    <source>
        <dbReference type="EMBL" id="TSH93342.1"/>
    </source>
</evidence>
<keyword evidence="1" id="KW-0456">Lyase</keyword>
<organism evidence="1 2">
    <name type="scientific">Verticiella sediminum</name>
    <dbReference type="NCBI Taxonomy" id="1247510"/>
    <lineage>
        <taxon>Bacteria</taxon>
        <taxon>Pseudomonadati</taxon>
        <taxon>Pseudomonadota</taxon>
        <taxon>Betaproteobacteria</taxon>
        <taxon>Burkholderiales</taxon>
        <taxon>Alcaligenaceae</taxon>
        <taxon>Verticiella</taxon>
    </lineage>
</organism>
<dbReference type="OrthoDB" id="9771433at2"/>
<accession>A0A556AKC1</accession>
<dbReference type="InterPro" id="IPR040442">
    <property type="entry name" value="Pyrv_kinase-like_dom_sf"/>
</dbReference>
<reference evidence="1 2" key="1">
    <citation type="submission" date="2019-07" db="EMBL/GenBank/DDBJ databases">
        <title>Qingshengfaniella alkalisoli gen. nov., sp. nov., isolated from saline soil.</title>
        <authorList>
            <person name="Xu L."/>
            <person name="Huang X.-X."/>
            <person name="Sun J.-Q."/>
        </authorList>
    </citation>
    <scope>NUCLEOTIDE SEQUENCE [LARGE SCALE GENOMIC DNA]</scope>
    <source>
        <strain evidence="1 2">DSM 27279</strain>
    </source>
</reference>
<name>A0A556AKC1_9BURK</name>
<dbReference type="InterPro" id="IPR039556">
    <property type="entry name" value="ICL/PEPM"/>
</dbReference>
<dbReference type="RefSeq" id="WP_143948860.1">
    <property type="nucleotide sequence ID" value="NZ_BAABMB010000006.1"/>
</dbReference>
<dbReference type="Pfam" id="PF13714">
    <property type="entry name" value="PEP_mutase"/>
    <property type="match status" value="1"/>
</dbReference>